<name>A0A9P5LED3_9HYPO</name>
<dbReference type="OrthoDB" id="5082784at2759"/>
<evidence type="ECO:0000313" key="2">
    <source>
        <dbReference type="Proteomes" id="UP000722485"/>
    </source>
</evidence>
<comment type="caution">
    <text evidence="1">The sequence shown here is derived from an EMBL/GenBank/DDBJ whole genome shotgun (WGS) entry which is preliminary data.</text>
</comment>
<organism evidence="1 2">
    <name type="scientific">Cylindrodendrum hubeiense</name>
    <dbReference type="NCBI Taxonomy" id="595255"/>
    <lineage>
        <taxon>Eukaryota</taxon>
        <taxon>Fungi</taxon>
        <taxon>Dikarya</taxon>
        <taxon>Ascomycota</taxon>
        <taxon>Pezizomycotina</taxon>
        <taxon>Sordariomycetes</taxon>
        <taxon>Hypocreomycetidae</taxon>
        <taxon>Hypocreales</taxon>
        <taxon>Nectriaceae</taxon>
        <taxon>Cylindrodendrum</taxon>
    </lineage>
</organism>
<gene>
    <name evidence="1" type="ORF">G7Z17_g2567</name>
</gene>
<reference evidence="1" key="1">
    <citation type="submission" date="2020-03" db="EMBL/GenBank/DDBJ databases">
        <title>Draft Genome Sequence of Cylindrodendrum hubeiense.</title>
        <authorList>
            <person name="Buettner E."/>
            <person name="Kellner H."/>
        </authorList>
    </citation>
    <scope>NUCLEOTIDE SEQUENCE</scope>
    <source>
        <strain evidence="1">IHI 201604</strain>
    </source>
</reference>
<dbReference type="EMBL" id="JAANBB010000026">
    <property type="protein sequence ID" value="KAF7554943.1"/>
    <property type="molecule type" value="Genomic_DNA"/>
</dbReference>
<evidence type="ECO:0000313" key="1">
    <source>
        <dbReference type="EMBL" id="KAF7554943.1"/>
    </source>
</evidence>
<sequence>MADIANPHTLREWAVTTFEPLKNDAKLRSEMTTEKAARAFIQWVAKQVEDSHKKLQDFGETERNEQEEIFLTTLAIDIEHLLDRIHEEEMKVEVSSNDPVVFIGRFLEQLRLHDDRTGRIDWFNEQSMEWEAEASFISRLVGEGTDAWTTKVVDTLQKGDNMTSEQIAHRWPSFSAWLNEKLREIREELSREVLFKSWIVPQLEGMTRSLDFTIDCAQNVTNTSVAEKTPCVGQSIMIQLNVVNIWNKEVWLGLTAQSANMAFIEDRLLTEENLQDIPWAAVITATENWLNKYWVLIEQVQAMFLRDGVRDRVGRYILWNTTEVDFFETLEDSKFKVICVDDAFNVLLEKGLANNHLDLETKDKVAEWFQLTYNKIQDALNSIQAE</sequence>
<keyword evidence="2" id="KW-1185">Reference proteome</keyword>
<protein>
    <submittedName>
        <fullName evidence="1">Uncharacterized protein</fullName>
    </submittedName>
</protein>
<dbReference type="AlphaFoldDB" id="A0A9P5LED3"/>
<accession>A0A9P5LED3</accession>
<proteinExistence type="predicted"/>
<dbReference type="Proteomes" id="UP000722485">
    <property type="component" value="Unassembled WGS sequence"/>
</dbReference>